<dbReference type="InterPro" id="IPR023576">
    <property type="entry name" value="UbiE/COQ5_MeTrFase_CS"/>
</dbReference>
<dbReference type="InterPro" id="IPR029063">
    <property type="entry name" value="SAM-dependent_MTases_sf"/>
</dbReference>
<feature type="binding site" evidence="6">
    <location>
        <position position="109"/>
    </location>
    <ligand>
        <name>S-adenosyl-L-methionine</name>
        <dbReference type="ChEBI" id="CHEBI:59789"/>
    </ligand>
</feature>
<feature type="binding site" evidence="6">
    <location>
        <position position="134"/>
    </location>
    <ligand>
        <name>S-adenosyl-L-methionine</name>
        <dbReference type="ChEBI" id="CHEBI:59789"/>
    </ligand>
</feature>
<evidence type="ECO:0000256" key="3">
    <source>
        <dbReference type="ARBA" id="ARBA00022688"/>
    </source>
</evidence>
<dbReference type="AlphaFoldDB" id="A0A2J7R8A1"/>
<keyword evidence="6" id="KW-0472">Membrane</keyword>
<comment type="subcellular location">
    <subcellularLocation>
        <location evidence="6">Mitochondrion inner membrane</location>
        <topology evidence="6">Peripheral membrane protein</topology>
        <orientation evidence="6">Matrix side</orientation>
    </subcellularLocation>
</comment>
<dbReference type="GO" id="GO:0031314">
    <property type="term" value="C:extrinsic component of mitochondrial inner membrane"/>
    <property type="evidence" value="ECO:0007669"/>
    <property type="project" value="UniProtKB-UniRule"/>
</dbReference>
<dbReference type="UniPathway" id="UPA00232"/>
<comment type="caution">
    <text evidence="7">The sequence shown here is derived from an EMBL/GenBank/DDBJ whole genome shotgun (WGS) entry which is preliminary data.</text>
</comment>
<protein>
    <recommendedName>
        <fullName evidence="6">2-methoxy-6-polyprenyl-1,4-benzoquinol methylase, mitochondrial</fullName>
        <ecNumber evidence="6">2.1.1.201</ecNumber>
    </recommendedName>
    <alternativeName>
        <fullName evidence="6">Ubiquinone biosynthesis methyltransferase COQ5</fullName>
    </alternativeName>
</protein>
<proteinExistence type="inferred from homology"/>
<dbReference type="SUPFAM" id="SSF53335">
    <property type="entry name" value="S-adenosyl-L-methionine-dependent methyltransferases"/>
    <property type="match status" value="1"/>
</dbReference>
<keyword evidence="2 6" id="KW-0808">Transferase</keyword>
<comment type="pathway">
    <text evidence="6">Cofactor biosynthesis; ubiquinone biosynthesis.</text>
</comment>
<keyword evidence="4 6" id="KW-0949">S-adenosyl-L-methionine</keyword>
<sequence length="291" mass="33205">MACTRKILEVIKRKLIPNYGKQRFHTISKTFAEVNQEEASSKETHFGFETVKETEKAEKVYSVFETVASKYDAMNDAMSFGIHRIWKDIFIQRLSPTANTHLLDVAGGTGDIAFRFLKYLNVAGNLSGSVTVCDINNVMLDVGRSRAEKLGINGKQISWLQGDAENLPVDDASFSAYTIAFGIRNVTHIDKVLEEAYRVLRPGGRFMCLEFSQLNNRMLQWMYDQYSFQVIPVMGQLIAGQWKPYQYLVESIRQFPNQEDFKYMVEDAGFRHVSYENLSFGVVAIHSGFKL</sequence>
<dbReference type="STRING" id="105785.A0A2J7R8A1"/>
<evidence type="ECO:0000256" key="5">
    <source>
        <dbReference type="ARBA" id="ARBA00046387"/>
    </source>
</evidence>
<gene>
    <name evidence="7" type="primary">Coq5_1</name>
    <name evidence="6" type="synonym">coq5</name>
    <name evidence="7" type="ORF">B7P43_G08087</name>
</gene>
<dbReference type="GO" id="GO:0032259">
    <property type="term" value="P:methylation"/>
    <property type="evidence" value="ECO:0007669"/>
    <property type="project" value="UniProtKB-KW"/>
</dbReference>
<dbReference type="PROSITE" id="PS51608">
    <property type="entry name" value="SAM_MT_UBIE"/>
    <property type="match status" value="1"/>
</dbReference>
<dbReference type="EC" id="2.1.1.201" evidence="6"/>
<organism evidence="7 8">
    <name type="scientific">Cryptotermes secundus</name>
    <dbReference type="NCBI Taxonomy" id="105785"/>
    <lineage>
        <taxon>Eukaryota</taxon>
        <taxon>Metazoa</taxon>
        <taxon>Ecdysozoa</taxon>
        <taxon>Arthropoda</taxon>
        <taxon>Hexapoda</taxon>
        <taxon>Insecta</taxon>
        <taxon>Pterygota</taxon>
        <taxon>Neoptera</taxon>
        <taxon>Polyneoptera</taxon>
        <taxon>Dictyoptera</taxon>
        <taxon>Blattodea</taxon>
        <taxon>Blattoidea</taxon>
        <taxon>Termitoidae</taxon>
        <taxon>Kalotermitidae</taxon>
        <taxon>Cryptotermitinae</taxon>
        <taxon>Cryptotermes</taxon>
    </lineage>
</organism>
<comment type="function">
    <text evidence="6">Methyltransferase required for the conversion of 2-polyprenyl-6-methoxy-1,4-benzoquinol (DDMQH2) to 2-polyprenyl-3-methyl-6-methoxy-1,4-benzoquinol (DMQH2).</text>
</comment>
<evidence type="ECO:0000256" key="2">
    <source>
        <dbReference type="ARBA" id="ARBA00022679"/>
    </source>
</evidence>
<dbReference type="Gene3D" id="3.40.50.150">
    <property type="entry name" value="Vaccinia Virus protein VP39"/>
    <property type="match status" value="1"/>
</dbReference>
<evidence type="ECO:0000256" key="6">
    <source>
        <dbReference type="HAMAP-Rule" id="MF_03191"/>
    </source>
</evidence>
<dbReference type="Pfam" id="PF01209">
    <property type="entry name" value="Ubie_methyltran"/>
    <property type="match status" value="1"/>
</dbReference>
<comment type="caution">
    <text evidence="6">Lacks conserved residue(s) required for the propagation of feature annotation.</text>
</comment>
<dbReference type="PROSITE" id="PS01184">
    <property type="entry name" value="UBIE_2"/>
    <property type="match status" value="1"/>
</dbReference>
<dbReference type="CDD" id="cd02440">
    <property type="entry name" value="AdoMet_MTases"/>
    <property type="match status" value="1"/>
</dbReference>
<keyword evidence="8" id="KW-1185">Reference proteome</keyword>
<dbReference type="FunCoup" id="A0A2J7R8A1">
    <property type="interactions" value="1356"/>
</dbReference>
<evidence type="ECO:0000313" key="7">
    <source>
        <dbReference type="EMBL" id="PNF37064.1"/>
    </source>
</evidence>
<dbReference type="NCBIfam" id="NF001244">
    <property type="entry name" value="PRK00216.1-5"/>
    <property type="match status" value="1"/>
</dbReference>
<dbReference type="InterPro" id="IPR004033">
    <property type="entry name" value="UbiE/COQ5_MeTrFase"/>
</dbReference>
<comment type="similarity">
    <text evidence="6">Belongs to the class I-like SAM-binding methyltransferase superfamily. MenG/UbiE family.</text>
</comment>
<accession>A0A2J7R8A1</accession>
<dbReference type="InParanoid" id="A0A2J7R8A1"/>
<evidence type="ECO:0000256" key="1">
    <source>
        <dbReference type="ARBA" id="ARBA00022603"/>
    </source>
</evidence>
<feature type="binding site" evidence="6">
    <location>
        <begin position="163"/>
        <end position="164"/>
    </location>
    <ligand>
        <name>S-adenosyl-L-methionine</name>
        <dbReference type="ChEBI" id="CHEBI:59789"/>
    </ligand>
</feature>
<dbReference type="PANTHER" id="PTHR43591">
    <property type="entry name" value="METHYLTRANSFERASE"/>
    <property type="match status" value="1"/>
</dbReference>
<keyword evidence="6" id="KW-0496">Mitochondrion</keyword>
<comment type="catalytic activity">
    <reaction evidence="6">
        <text>a 2-methoxy-6-(all-trans-polyprenyl)benzene-1,4-diol + S-adenosyl-L-methionine = a 5-methoxy-2-methyl-3-(all-trans-polyprenyl)benzene-1,4-diol + S-adenosyl-L-homocysteine + H(+)</text>
        <dbReference type="Rhea" id="RHEA:28286"/>
        <dbReference type="Rhea" id="RHEA-COMP:10858"/>
        <dbReference type="Rhea" id="RHEA-COMP:10859"/>
        <dbReference type="ChEBI" id="CHEBI:15378"/>
        <dbReference type="ChEBI" id="CHEBI:57856"/>
        <dbReference type="ChEBI" id="CHEBI:59789"/>
        <dbReference type="ChEBI" id="CHEBI:84166"/>
        <dbReference type="ChEBI" id="CHEBI:84167"/>
        <dbReference type="EC" id="2.1.1.201"/>
    </reaction>
</comment>
<name>A0A2J7R8A1_9NEOP</name>
<dbReference type="PANTHER" id="PTHR43591:SF24">
    <property type="entry name" value="2-METHOXY-6-POLYPRENYL-1,4-BENZOQUINOL METHYLASE, MITOCHONDRIAL"/>
    <property type="match status" value="1"/>
</dbReference>
<keyword evidence="3 6" id="KW-0831">Ubiquinone biosynthesis</keyword>
<comment type="subunit">
    <text evidence="5">Component of a multi-subunit COQ enzyme complex, composed of at least COQ3, COQ4, COQ5, COQ6, COQ7 and COQ9. Interacts with PYURF; the interaction is direct, stabilizes COQ5 protein and associates PYURF with COQ enzyme complex.</text>
</comment>
<dbReference type="GO" id="GO:0008425">
    <property type="term" value="F:2-methoxy-6-polyprenyl-1,4-benzoquinol methyltransferase activity"/>
    <property type="evidence" value="ECO:0007669"/>
    <property type="project" value="UniProtKB-UniRule"/>
</dbReference>
<dbReference type="NCBIfam" id="TIGR01934">
    <property type="entry name" value="MenG_MenH_UbiE"/>
    <property type="match status" value="1"/>
</dbReference>
<dbReference type="Proteomes" id="UP000235965">
    <property type="component" value="Unassembled WGS sequence"/>
</dbReference>
<dbReference type="HAMAP" id="MF_01813">
    <property type="entry name" value="MenG_UbiE_methyltr"/>
    <property type="match status" value="1"/>
</dbReference>
<keyword evidence="6" id="KW-0999">Mitochondrion inner membrane</keyword>
<dbReference type="EMBL" id="NEVH01006723">
    <property type="protein sequence ID" value="PNF37064.1"/>
    <property type="molecule type" value="Genomic_DNA"/>
</dbReference>
<reference evidence="7 8" key="1">
    <citation type="submission" date="2017-12" db="EMBL/GenBank/DDBJ databases">
        <title>Hemimetabolous genomes reveal molecular basis of termite eusociality.</title>
        <authorList>
            <person name="Harrison M.C."/>
            <person name="Jongepier E."/>
            <person name="Robertson H.M."/>
            <person name="Arning N."/>
            <person name="Bitard-Feildel T."/>
            <person name="Chao H."/>
            <person name="Childers C.P."/>
            <person name="Dinh H."/>
            <person name="Doddapaneni H."/>
            <person name="Dugan S."/>
            <person name="Gowin J."/>
            <person name="Greiner C."/>
            <person name="Han Y."/>
            <person name="Hu H."/>
            <person name="Hughes D.S.T."/>
            <person name="Huylmans A.-K."/>
            <person name="Kemena C."/>
            <person name="Kremer L.P.M."/>
            <person name="Lee S.L."/>
            <person name="Lopez-Ezquerra A."/>
            <person name="Mallet L."/>
            <person name="Monroy-Kuhn J.M."/>
            <person name="Moser A."/>
            <person name="Murali S.C."/>
            <person name="Muzny D.M."/>
            <person name="Otani S."/>
            <person name="Piulachs M.-D."/>
            <person name="Poelchau M."/>
            <person name="Qu J."/>
            <person name="Schaub F."/>
            <person name="Wada-Katsumata A."/>
            <person name="Worley K.C."/>
            <person name="Xie Q."/>
            <person name="Ylla G."/>
            <person name="Poulsen M."/>
            <person name="Gibbs R.A."/>
            <person name="Schal C."/>
            <person name="Richards S."/>
            <person name="Belles X."/>
            <person name="Korb J."/>
            <person name="Bornberg-Bauer E."/>
        </authorList>
    </citation>
    <scope>NUCLEOTIDE SEQUENCE [LARGE SCALE GENOMIC DNA]</scope>
    <source>
        <tissue evidence="7">Whole body</tissue>
    </source>
</reference>
<dbReference type="PROSITE" id="PS01183">
    <property type="entry name" value="UBIE_1"/>
    <property type="match status" value="1"/>
</dbReference>
<evidence type="ECO:0000256" key="4">
    <source>
        <dbReference type="ARBA" id="ARBA00022691"/>
    </source>
</evidence>
<dbReference type="FunFam" id="3.40.50.150:FF:000064">
    <property type="entry name" value="2-methoxy-6-polyprenyl-1,4-benzoquinol methylase, mitochondrial"/>
    <property type="match status" value="1"/>
</dbReference>
<evidence type="ECO:0000313" key="8">
    <source>
        <dbReference type="Proteomes" id="UP000235965"/>
    </source>
</evidence>
<keyword evidence="1 6" id="KW-0489">Methyltransferase</keyword>
<dbReference type="OrthoDB" id="6329284at2759"/>